<evidence type="ECO:0000256" key="4">
    <source>
        <dbReference type="ARBA" id="ARBA00022801"/>
    </source>
</evidence>
<dbReference type="RefSeq" id="WP_183909671.1">
    <property type="nucleotide sequence ID" value="NZ_JACHXZ010000002.1"/>
</dbReference>
<evidence type="ECO:0000256" key="2">
    <source>
        <dbReference type="ARBA" id="ARBA00001946"/>
    </source>
</evidence>
<reference evidence="8 9" key="1">
    <citation type="submission" date="2020-08" db="EMBL/GenBank/DDBJ databases">
        <title>Genomic Encyclopedia of Type Strains, Phase III (KMG-III): the genomes of soil and plant-associated and newly described type strains.</title>
        <authorList>
            <person name="Whitman W."/>
        </authorList>
    </citation>
    <scope>NUCLEOTIDE SEQUENCE [LARGE SCALE GENOMIC DNA]</scope>
    <source>
        <strain evidence="8 9">CECT 8571</strain>
    </source>
</reference>
<evidence type="ECO:0000313" key="8">
    <source>
        <dbReference type="EMBL" id="MBB3168184.1"/>
    </source>
</evidence>
<dbReference type="GO" id="GO:0046872">
    <property type="term" value="F:metal ion binding"/>
    <property type="evidence" value="ECO:0007669"/>
    <property type="project" value="UniProtKB-KW"/>
</dbReference>
<dbReference type="Gene3D" id="3.90.79.10">
    <property type="entry name" value="Nucleoside Triphosphate Pyrophosphohydrolase"/>
    <property type="match status" value="2"/>
</dbReference>
<evidence type="ECO:0000256" key="6">
    <source>
        <dbReference type="ARBA" id="ARBA00023211"/>
    </source>
</evidence>
<dbReference type="InterPro" id="IPR015797">
    <property type="entry name" value="NUDIX_hydrolase-like_dom_sf"/>
</dbReference>
<keyword evidence="6" id="KW-0464">Manganese</keyword>
<comment type="cofactor">
    <cofactor evidence="2">
        <name>Mg(2+)</name>
        <dbReference type="ChEBI" id="CHEBI:18420"/>
    </cofactor>
</comment>
<organism evidence="8 9">
    <name type="scientific">Simiduia aestuariiviva</name>
    <dbReference type="NCBI Taxonomy" id="1510459"/>
    <lineage>
        <taxon>Bacteria</taxon>
        <taxon>Pseudomonadati</taxon>
        <taxon>Pseudomonadota</taxon>
        <taxon>Gammaproteobacteria</taxon>
        <taxon>Cellvibrionales</taxon>
        <taxon>Cellvibrionaceae</taxon>
        <taxon>Simiduia</taxon>
    </lineage>
</organism>
<dbReference type="EMBL" id="JACHXZ010000002">
    <property type="protein sequence ID" value="MBB3168184.1"/>
    <property type="molecule type" value="Genomic_DNA"/>
</dbReference>
<sequence>MENETLIDSGCVALARSVAQGFEVLLARRSPKVSMAPDHWVFPGGTVEACDREGAQNSYRRAAMREAFEEVAAPIPSVEQLIDFAHWVTPSFFPKRYRTYFYLLPIEPFEPVVDGVEIVETIWLSPQDALSKQGQGELDLMFPTAALLDWMSDFQRLDALIARLQQRPLPMVCPTLGYEGGRRYLAIDPSAGYRLQRWFIDR</sequence>
<dbReference type="Pfam" id="PF00293">
    <property type="entry name" value="NUDIX"/>
    <property type="match status" value="1"/>
</dbReference>
<comment type="caution">
    <text evidence="8">The sequence shown here is derived from an EMBL/GenBank/DDBJ whole genome shotgun (WGS) entry which is preliminary data.</text>
</comment>
<protein>
    <submittedName>
        <fullName evidence="8">8-oxo-dGTP pyrophosphatase MutT (NUDIX family)</fullName>
    </submittedName>
</protein>
<dbReference type="PROSITE" id="PS51462">
    <property type="entry name" value="NUDIX"/>
    <property type="match status" value="1"/>
</dbReference>
<dbReference type="PANTHER" id="PTHR12318">
    <property type="entry name" value="TESTOSTERONE-REGULATED PROTEIN RP2"/>
    <property type="match status" value="1"/>
</dbReference>
<dbReference type="AlphaFoldDB" id="A0A839UJA6"/>
<evidence type="ECO:0000256" key="1">
    <source>
        <dbReference type="ARBA" id="ARBA00001936"/>
    </source>
</evidence>
<gene>
    <name evidence="8" type="ORF">FHS30_001368</name>
</gene>
<dbReference type="InterPro" id="IPR000086">
    <property type="entry name" value="NUDIX_hydrolase_dom"/>
</dbReference>
<evidence type="ECO:0000256" key="3">
    <source>
        <dbReference type="ARBA" id="ARBA00022723"/>
    </source>
</evidence>
<keyword evidence="3" id="KW-0479">Metal-binding</keyword>
<feature type="domain" description="Nudix hydrolase" evidence="7">
    <location>
        <begin position="5"/>
        <end position="153"/>
    </location>
</feature>
<accession>A0A839UJA6</accession>
<proteinExistence type="predicted"/>
<keyword evidence="9" id="KW-1185">Reference proteome</keyword>
<dbReference type="PANTHER" id="PTHR12318:SF0">
    <property type="entry name" value="ACYL-COENZYME A DIPHOSPHATASE NUDT19"/>
    <property type="match status" value="1"/>
</dbReference>
<dbReference type="InterPro" id="IPR039121">
    <property type="entry name" value="NUDT19"/>
</dbReference>
<dbReference type="GO" id="GO:0016818">
    <property type="term" value="F:hydrolase activity, acting on acid anhydrides, in phosphorus-containing anhydrides"/>
    <property type="evidence" value="ECO:0007669"/>
    <property type="project" value="InterPro"/>
</dbReference>
<dbReference type="SUPFAM" id="SSF55811">
    <property type="entry name" value="Nudix"/>
    <property type="match status" value="1"/>
</dbReference>
<evidence type="ECO:0000313" key="9">
    <source>
        <dbReference type="Proteomes" id="UP000559987"/>
    </source>
</evidence>
<dbReference type="CDD" id="cd18870">
    <property type="entry name" value="NUDIX_AcylCoAdiphos_Nudt19"/>
    <property type="match status" value="1"/>
</dbReference>
<keyword evidence="4" id="KW-0378">Hydrolase</keyword>
<name>A0A839UJA6_9GAMM</name>
<comment type="cofactor">
    <cofactor evidence="1">
        <name>Mn(2+)</name>
        <dbReference type="ChEBI" id="CHEBI:29035"/>
    </cofactor>
</comment>
<dbReference type="Proteomes" id="UP000559987">
    <property type="component" value="Unassembled WGS sequence"/>
</dbReference>
<keyword evidence="5" id="KW-0460">Magnesium</keyword>
<evidence type="ECO:0000259" key="7">
    <source>
        <dbReference type="PROSITE" id="PS51462"/>
    </source>
</evidence>
<evidence type="ECO:0000256" key="5">
    <source>
        <dbReference type="ARBA" id="ARBA00022842"/>
    </source>
</evidence>